<evidence type="ECO:0000313" key="1">
    <source>
        <dbReference type="EMBL" id="AWI78583.1"/>
    </source>
</evidence>
<evidence type="ECO:0000313" key="2">
    <source>
        <dbReference type="Proteomes" id="UP000244902"/>
    </source>
</evidence>
<dbReference type="Proteomes" id="UP000244902">
    <property type="component" value="Chromosome"/>
</dbReference>
<dbReference type="AlphaFoldDB" id="A0A2U8GZ34"/>
<gene>
    <name evidence="1" type="ORF">CEW87_03935</name>
</gene>
<sequence>MAETTETTRAAIVGLLNAVPGIGVVHAYERYAAKHPELRALYVVQTGAGTEQLRGWYVRRLSFRVERDGMDGRRVFTTWLIRGVMALQDSTQSELEFDALVDSIRRAFEDDATLGGAVTSTLTPDGEIGAQLTGAGPVMFAGVLCHAADLTLTTETWEES</sequence>
<dbReference type="RefSeq" id="WP_108971543.1">
    <property type="nucleotide sequence ID" value="NZ_CP022188.1"/>
</dbReference>
<proteinExistence type="predicted"/>
<name>A0A2U8GZ34_9RHOO</name>
<dbReference type="OrthoDB" id="7376577at2"/>
<reference evidence="1 2" key="1">
    <citation type="submission" date="2017-06" db="EMBL/GenBank/DDBJ databases">
        <title>Azoarcus sp. TSNA42 complete genome sequence.</title>
        <authorList>
            <person name="Woo J.-H."/>
            <person name="Kim H.-S."/>
        </authorList>
    </citation>
    <scope>NUCLEOTIDE SEQUENCE [LARGE SCALE GENOMIC DNA]</scope>
    <source>
        <strain evidence="1 2">TSNA42</strain>
    </source>
</reference>
<dbReference type="EMBL" id="CP022188">
    <property type="protein sequence ID" value="AWI78583.1"/>
    <property type="molecule type" value="Genomic_DNA"/>
</dbReference>
<protein>
    <submittedName>
        <fullName evidence="1">Uncharacterized protein</fullName>
    </submittedName>
</protein>
<organism evidence="1 2">
    <name type="scientific">Parazoarcus communis</name>
    <dbReference type="NCBI Taxonomy" id="41977"/>
    <lineage>
        <taxon>Bacteria</taxon>
        <taxon>Pseudomonadati</taxon>
        <taxon>Pseudomonadota</taxon>
        <taxon>Betaproteobacteria</taxon>
        <taxon>Rhodocyclales</taxon>
        <taxon>Zoogloeaceae</taxon>
        <taxon>Parazoarcus</taxon>
    </lineage>
</organism>
<accession>A0A2U8GZ34</accession>